<evidence type="ECO:0000313" key="1">
    <source>
        <dbReference type="EMBL" id="GAB1253682.1"/>
    </source>
</evidence>
<comment type="caution">
    <text evidence="1">The sequence shown here is derived from an EMBL/GenBank/DDBJ whole genome shotgun (WGS) entry which is preliminary data.</text>
</comment>
<organism evidence="1 2">
    <name type="scientific">Desulfovibrio falkowii</name>
    <dbReference type="NCBI Taxonomy" id="3136602"/>
    <lineage>
        <taxon>Bacteria</taxon>
        <taxon>Pseudomonadati</taxon>
        <taxon>Thermodesulfobacteriota</taxon>
        <taxon>Desulfovibrionia</taxon>
        <taxon>Desulfovibrionales</taxon>
        <taxon>Desulfovibrionaceae</taxon>
        <taxon>Desulfovibrio</taxon>
    </lineage>
</organism>
<proteinExistence type="predicted"/>
<dbReference type="RefSeq" id="WP_012624847.1">
    <property type="nucleotide sequence ID" value="NZ_BAAFSG010000001.1"/>
</dbReference>
<protein>
    <submittedName>
        <fullName evidence="1">Uncharacterized protein</fullName>
    </submittedName>
</protein>
<dbReference type="EMBL" id="BAAFSG010000001">
    <property type="protein sequence ID" value="GAB1253682.1"/>
    <property type="molecule type" value="Genomic_DNA"/>
</dbReference>
<accession>A0ABQ0E7V6</accession>
<dbReference type="Proteomes" id="UP001628192">
    <property type="component" value="Unassembled WGS sequence"/>
</dbReference>
<name>A0ABQ0E7V6_9BACT</name>
<keyword evidence="2" id="KW-1185">Reference proteome</keyword>
<sequence length="68" mass="7551">MEQLKNTLYAAIEFGECVHVVEKQRGNIGIIPRGLTADIVVCDIVAVSCPGDTQQRRVRLNLANIRLM</sequence>
<reference evidence="1 2" key="1">
    <citation type="journal article" date="2025" name="Int. J. Syst. Evol. Microbiol.">
        <title>Desulfovibrio falkowii sp. nov., Porphyromonas miyakawae sp. nov., Mediterraneibacter flintii sp. nov. and Owariibacterium komagatae gen. nov., sp. nov., isolated from human faeces.</title>
        <authorList>
            <person name="Hamaguchi T."/>
            <person name="Ohara M."/>
            <person name="Hisatomi A."/>
            <person name="Sekiguchi K."/>
            <person name="Takeda J.I."/>
            <person name="Ueyama J."/>
            <person name="Ito M."/>
            <person name="Nishiwaki H."/>
            <person name="Ogi T."/>
            <person name="Hirayama M."/>
            <person name="Ohkuma M."/>
            <person name="Sakamoto M."/>
            <person name="Ohno K."/>
        </authorList>
    </citation>
    <scope>NUCLEOTIDE SEQUENCE [LARGE SCALE GENOMIC DNA]</scope>
    <source>
        <strain evidence="1 2">13CB8C</strain>
    </source>
</reference>
<gene>
    <name evidence="1" type="ORF">Defa_11690</name>
</gene>
<evidence type="ECO:0000313" key="2">
    <source>
        <dbReference type="Proteomes" id="UP001628192"/>
    </source>
</evidence>